<proteinExistence type="inferred from homology"/>
<evidence type="ECO:0000256" key="7">
    <source>
        <dbReference type="ARBA" id="ARBA00007490"/>
    </source>
</evidence>
<evidence type="ECO:0000256" key="11">
    <source>
        <dbReference type="ARBA" id="ARBA00022679"/>
    </source>
</evidence>
<dbReference type="Pfam" id="PF02283">
    <property type="entry name" value="CobU"/>
    <property type="match status" value="1"/>
</dbReference>
<evidence type="ECO:0000313" key="18">
    <source>
        <dbReference type="EMBL" id="WNC12916.1"/>
    </source>
</evidence>
<comment type="similarity">
    <text evidence="7">Belongs to the CobU/CobP family.</text>
</comment>
<evidence type="ECO:0000313" key="19">
    <source>
        <dbReference type="Proteomes" id="UP001256827"/>
    </source>
</evidence>
<keyword evidence="10" id="KW-0169">Cobalamin biosynthesis</keyword>
<dbReference type="RefSeq" id="WP_310764431.1">
    <property type="nucleotide sequence ID" value="NZ_CP134050.1"/>
</dbReference>
<comment type="pathway">
    <text evidence="6">Cofactor biosynthesis; adenosylcobalamin biosynthesis; adenosylcobalamin from cob(II)yrinate a,c-diamide: step 5/7.</text>
</comment>
<dbReference type="GO" id="GO:0043752">
    <property type="term" value="F:adenosylcobinamide kinase activity"/>
    <property type="evidence" value="ECO:0007669"/>
    <property type="project" value="UniProtKB-EC"/>
</dbReference>
<gene>
    <name evidence="18" type="primary">cobU</name>
    <name evidence="18" type="ORF">RGB73_19600</name>
</gene>
<dbReference type="CDD" id="cd00544">
    <property type="entry name" value="CobU"/>
    <property type="match status" value="1"/>
</dbReference>
<evidence type="ECO:0000256" key="16">
    <source>
        <dbReference type="ARBA" id="ARBA00029570"/>
    </source>
</evidence>
<evidence type="ECO:0000256" key="12">
    <source>
        <dbReference type="ARBA" id="ARBA00022741"/>
    </source>
</evidence>
<dbReference type="Proteomes" id="UP001256827">
    <property type="component" value="Chromosome"/>
</dbReference>
<comment type="catalytic activity">
    <reaction evidence="1">
        <text>adenosylcob(III)inamide + ATP = adenosylcob(III)inamide phosphate + ADP + H(+)</text>
        <dbReference type="Rhea" id="RHEA:15769"/>
        <dbReference type="ChEBI" id="CHEBI:2480"/>
        <dbReference type="ChEBI" id="CHEBI:15378"/>
        <dbReference type="ChEBI" id="CHEBI:30616"/>
        <dbReference type="ChEBI" id="CHEBI:58502"/>
        <dbReference type="ChEBI" id="CHEBI:456216"/>
        <dbReference type="EC" id="2.7.1.156"/>
    </reaction>
</comment>
<comment type="catalytic activity">
    <reaction evidence="2">
        <text>adenosylcob(III)inamide phosphate + GTP + H(+) = adenosylcob(III)inamide-GDP + diphosphate</text>
        <dbReference type="Rhea" id="RHEA:22712"/>
        <dbReference type="ChEBI" id="CHEBI:15378"/>
        <dbReference type="ChEBI" id="CHEBI:33019"/>
        <dbReference type="ChEBI" id="CHEBI:37565"/>
        <dbReference type="ChEBI" id="CHEBI:58502"/>
        <dbReference type="ChEBI" id="CHEBI:60487"/>
        <dbReference type="EC" id="2.7.7.62"/>
    </reaction>
</comment>
<dbReference type="InterPro" id="IPR003203">
    <property type="entry name" value="CobU/CobP"/>
</dbReference>
<evidence type="ECO:0000256" key="10">
    <source>
        <dbReference type="ARBA" id="ARBA00022573"/>
    </source>
</evidence>
<evidence type="ECO:0000256" key="5">
    <source>
        <dbReference type="ARBA" id="ARBA00004692"/>
    </source>
</evidence>
<evidence type="ECO:0000256" key="4">
    <source>
        <dbReference type="ARBA" id="ARBA00003889"/>
    </source>
</evidence>
<dbReference type="InterPro" id="IPR027417">
    <property type="entry name" value="P-loop_NTPase"/>
</dbReference>
<comment type="function">
    <text evidence="4">Catalyzes ATP-dependent phosphorylation of adenosylcobinamide and addition of GMP to adenosylcobinamide phosphate.</text>
</comment>
<dbReference type="Gene3D" id="3.40.50.300">
    <property type="entry name" value="P-loop containing nucleotide triphosphate hydrolases"/>
    <property type="match status" value="1"/>
</dbReference>
<keyword evidence="18" id="KW-0548">Nucleotidyltransferase</keyword>
<evidence type="ECO:0000256" key="17">
    <source>
        <dbReference type="ARBA" id="ARBA00030571"/>
    </source>
</evidence>
<keyword evidence="15" id="KW-0342">GTP-binding</keyword>
<protein>
    <recommendedName>
        <fullName evidence="16">Adenosylcobinamide kinase</fullName>
        <ecNumber evidence="8">2.7.1.156</ecNumber>
        <ecNumber evidence="9">2.7.7.62</ecNumber>
    </recommendedName>
    <alternativeName>
        <fullName evidence="17">Adenosylcobinamide-phosphate guanylyltransferase</fullName>
    </alternativeName>
</protein>
<evidence type="ECO:0000256" key="13">
    <source>
        <dbReference type="ARBA" id="ARBA00022777"/>
    </source>
</evidence>
<dbReference type="EMBL" id="CP134050">
    <property type="protein sequence ID" value="WNC12916.1"/>
    <property type="molecule type" value="Genomic_DNA"/>
</dbReference>
<evidence type="ECO:0000256" key="1">
    <source>
        <dbReference type="ARBA" id="ARBA00000312"/>
    </source>
</evidence>
<dbReference type="SUPFAM" id="SSF52540">
    <property type="entry name" value="P-loop containing nucleoside triphosphate hydrolases"/>
    <property type="match status" value="1"/>
</dbReference>
<keyword evidence="11 18" id="KW-0808">Transferase</keyword>
<evidence type="ECO:0000256" key="6">
    <source>
        <dbReference type="ARBA" id="ARBA00005159"/>
    </source>
</evidence>
<dbReference type="PANTHER" id="PTHR34848">
    <property type="match status" value="1"/>
</dbReference>
<sequence length="190" mass="21236">MVVMITGGAKSGKSAFAEKYAAHCGSRGIYIATSPVFDEELQERVAQHQQRRKQSAIPWETVEEQYELSAILEQLAGKRELWENDTVVLVDCLILWLSNWLLRIEPDLDAATELLEPLLAKLEAALRSFPGTLIVVTNEVGYGIVPDYPLGRLFRDVAGVMNQRVASVCDRVFLVTAGIPIELKSREFFV</sequence>
<evidence type="ECO:0000256" key="9">
    <source>
        <dbReference type="ARBA" id="ARBA00012523"/>
    </source>
</evidence>
<dbReference type="EC" id="2.7.1.156" evidence="8"/>
<evidence type="ECO:0000256" key="15">
    <source>
        <dbReference type="ARBA" id="ARBA00023134"/>
    </source>
</evidence>
<dbReference type="EC" id="2.7.7.62" evidence="9"/>
<evidence type="ECO:0000256" key="2">
    <source>
        <dbReference type="ARBA" id="ARBA00000711"/>
    </source>
</evidence>
<keyword evidence="19" id="KW-1185">Reference proteome</keyword>
<accession>A0ABY9SYL4</accession>
<keyword evidence="12" id="KW-0547">Nucleotide-binding</keyword>
<evidence type="ECO:0000256" key="8">
    <source>
        <dbReference type="ARBA" id="ARBA00012016"/>
    </source>
</evidence>
<evidence type="ECO:0000256" key="14">
    <source>
        <dbReference type="ARBA" id="ARBA00022840"/>
    </source>
</evidence>
<comment type="pathway">
    <text evidence="5">Cofactor biosynthesis; adenosylcobalamin biosynthesis; adenosylcobalamin from cob(II)yrinate a,c-diamide: step 6/7.</text>
</comment>
<keyword evidence="13 18" id="KW-0418">Kinase</keyword>
<comment type="catalytic activity">
    <reaction evidence="3">
        <text>adenosylcob(III)inamide + GTP = adenosylcob(III)inamide phosphate + GDP + H(+)</text>
        <dbReference type="Rhea" id="RHEA:15765"/>
        <dbReference type="ChEBI" id="CHEBI:2480"/>
        <dbReference type="ChEBI" id="CHEBI:15378"/>
        <dbReference type="ChEBI" id="CHEBI:37565"/>
        <dbReference type="ChEBI" id="CHEBI:58189"/>
        <dbReference type="ChEBI" id="CHEBI:58502"/>
        <dbReference type="EC" id="2.7.1.156"/>
    </reaction>
</comment>
<evidence type="ECO:0000256" key="3">
    <source>
        <dbReference type="ARBA" id="ARBA00001522"/>
    </source>
</evidence>
<keyword evidence="14" id="KW-0067">ATP-binding</keyword>
<dbReference type="GO" id="GO:0008820">
    <property type="term" value="F:cobinamide phosphate guanylyltransferase activity"/>
    <property type="evidence" value="ECO:0007669"/>
    <property type="project" value="UniProtKB-EC"/>
</dbReference>
<dbReference type="PIRSF" id="PIRSF006135">
    <property type="entry name" value="CobU"/>
    <property type="match status" value="1"/>
</dbReference>
<name>A0ABY9SYL4_BREBE</name>
<organism evidence="18 19">
    <name type="scientific">Brevibacillus brevis</name>
    <name type="common">Bacillus brevis</name>
    <dbReference type="NCBI Taxonomy" id="1393"/>
    <lineage>
        <taxon>Bacteria</taxon>
        <taxon>Bacillati</taxon>
        <taxon>Bacillota</taxon>
        <taxon>Bacilli</taxon>
        <taxon>Bacillales</taxon>
        <taxon>Paenibacillaceae</taxon>
        <taxon>Brevibacillus</taxon>
    </lineage>
</organism>
<reference evidence="18 19" key="1">
    <citation type="submission" date="2023-09" db="EMBL/GenBank/DDBJ databases">
        <title>Complete Genome and Methylome dissection of Bacillus brevis NEB573 original source of BbsI restriction endonuclease.</title>
        <authorList>
            <person name="Fomenkov A."/>
            <person name="Roberts R.D."/>
        </authorList>
    </citation>
    <scope>NUCLEOTIDE SEQUENCE [LARGE SCALE GENOMIC DNA]</scope>
    <source>
        <strain evidence="18 19">NEB573</strain>
    </source>
</reference>
<dbReference type="NCBIfam" id="NF004469">
    <property type="entry name" value="PRK05800.1"/>
    <property type="match status" value="1"/>
</dbReference>
<dbReference type="PANTHER" id="PTHR34848:SF1">
    <property type="entry name" value="BIFUNCTIONAL ADENOSYLCOBALAMIN BIOSYNTHESIS PROTEIN COBU"/>
    <property type="match status" value="1"/>
</dbReference>